<accession>A0A2A9P2B4</accession>
<dbReference type="GO" id="GO:0000981">
    <property type="term" value="F:DNA-binding transcription factor activity, RNA polymerase II-specific"/>
    <property type="evidence" value="ECO:0007669"/>
    <property type="project" value="InterPro"/>
</dbReference>
<dbReference type="STRING" id="268505.A0A2A9P2B4"/>
<dbReference type="InterPro" id="IPR001356">
    <property type="entry name" value="HD"/>
</dbReference>
<evidence type="ECO:0000256" key="4">
    <source>
        <dbReference type="ARBA" id="ARBA00023242"/>
    </source>
</evidence>
<comment type="caution">
    <text evidence="9">The sequence shown here is derived from an EMBL/GenBank/DDBJ whole genome shotgun (WGS) entry which is preliminary data.</text>
</comment>
<evidence type="ECO:0000256" key="5">
    <source>
        <dbReference type="PROSITE-ProRule" id="PRU00108"/>
    </source>
</evidence>
<feature type="region of interest" description="Disordered" evidence="7">
    <location>
        <begin position="1"/>
        <end position="70"/>
    </location>
</feature>
<evidence type="ECO:0000256" key="1">
    <source>
        <dbReference type="ARBA" id="ARBA00004123"/>
    </source>
</evidence>
<dbReference type="AlphaFoldDB" id="A0A2A9P2B4"/>
<keyword evidence="3 5" id="KW-0371">Homeobox</keyword>
<feature type="compositionally biased region" description="Low complexity" evidence="7">
    <location>
        <begin position="1"/>
        <end position="12"/>
    </location>
</feature>
<feature type="compositionally biased region" description="Low complexity" evidence="7">
    <location>
        <begin position="171"/>
        <end position="180"/>
    </location>
</feature>
<dbReference type="PANTHER" id="PTHR24323">
    <property type="entry name" value="CEH-10 HOMEODOMAIN-CONTAINING HOMOLOG"/>
    <property type="match status" value="1"/>
</dbReference>
<evidence type="ECO:0000256" key="6">
    <source>
        <dbReference type="RuleBase" id="RU000682"/>
    </source>
</evidence>
<dbReference type="SMART" id="SM00389">
    <property type="entry name" value="HOX"/>
    <property type="match status" value="1"/>
</dbReference>
<dbReference type="PROSITE" id="PS50071">
    <property type="entry name" value="HOMEOBOX_2"/>
    <property type="match status" value="1"/>
</dbReference>
<feature type="region of interest" description="Disordered" evidence="7">
    <location>
        <begin position="84"/>
        <end position="180"/>
    </location>
</feature>
<organism evidence="9 10">
    <name type="scientific">Ophiocordyceps unilateralis</name>
    <name type="common">Zombie-ant fungus</name>
    <name type="synonym">Torrubia unilateralis</name>
    <dbReference type="NCBI Taxonomy" id="268505"/>
    <lineage>
        <taxon>Eukaryota</taxon>
        <taxon>Fungi</taxon>
        <taxon>Dikarya</taxon>
        <taxon>Ascomycota</taxon>
        <taxon>Pezizomycotina</taxon>
        <taxon>Sordariomycetes</taxon>
        <taxon>Hypocreomycetidae</taxon>
        <taxon>Hypocreales</taxon>
        <taxon>Ophiocordycipitaceae</taxon>
        <taxon>Ophiocordyceps</taxon>
    </lineage>
</organism>
<keyword evidence="2 5" id="KW-0238">DNA-binding</keyword>
<evidence type="ECO:0000259" key="8">
    <source>
        <dbReference type="PROSITE" id="PS50071"/>
    </source>
</evidence>
<feature type="compositionally biased region" description="Polar residues" evidence="7">
    <location>
        <begin position="200"/>
        <end position="214"/>
    </location>
</feature>
<comment type="subcellular location">
    <subcellularLocation>
        <location evidence="1 5 6">Nucleus</location>
    </subcellularLocation>
</comment>
<dbReference type="InterPro" id="IPR051775">
    <property type="entry name" value="Homeobox_domain"/>
</dbReference>
<dbReference type="PANTHER" id="PTHR24323:SF7">
    <property type="entry name" value="HOMEOBOX DOMAIN-CONTAINING PROTEIN"/>
    <property type="match status" value="1"/>
</dbReference>
<dbReference type="SUPFAM" id="SSF46689">
    <property type="entry name" value="Homeodomain-like"/>
    <property type="match status" value="1"/>
</dbReference>
<evidence type="ECO:0000256" key="2">
    <source>
        <dbReference type="ARBA" id="ARBA00023125"/>
    </source>
</evidence>
<evidence type="ECO:0000256" key="3">
    <source>
        <dbReference type="ARBA" id="ARBA00023155"/>
    </source>
</evidence>
<sequence length="504" mass="54361">MSTAATSSSSSSPSPPTHDRLPWSMAGDSSEHGPDRDVAKHPKGRRKRTAAKDKVILEEAYQNNPKPDKQARLAIVERVTLNEKEVQIWFQNRRQNDRRKSRPLSPEELAALRYTGIPSLSRSFDPGSDESGPASDRASGSPPCGRSASPSSADAGRRRAEKTPPPRDDGSSLSLSQVSDSVTQSFSGSVGYLANRWNIGPSNTGDGRQDSSMLKSLPPPCSSEESDKTNKCQSHFRLSLSLEGKAELVSNQLSPARNMPPRPSSALSGPLQVRRGGLQRSHSALPTITLPPISALTSCLPPRLAEHESNGSAIAAISLLRSSSAVLQAGSAKRNASLSRPLQPRQVKKPKVGRTSSTQARPEKVGAETDKPSNGKVKVAMLVSPNDSDKENWSPGEDEVPRAHPRRRPLPSNAPPKAQLGRRTGRVLEEQKRPGLLSNRANTAPLGRAATAKGKADCEIYEDSDWVSREDEVQRFMRGDVSPSKKGDMDCVAGLLSLSQGNWR</sequence>
<feature type="compositionally biased region" description="Basic and acidic residues" evidence="7">
    <location>
        <begin position="29"/>
        <end position="40"/>
    </location>
</feature>
<dbReference type="GO" id="GO:0000976">
    <property type="term" value="F:transcription cis-regulatory region binding"/>
    <property type="evidence" value="ECO:0007669"/>
    <property type="project" value="TreeGrafter"/>
</dbReference>
<reference evidence="9 10" key="1">
    <citation type="journal article" date="2015" name="BMC Genomics">
        <title>Gene expression during zombie ant biting behavior reflects the complexity underlying fungal parasitic behavioral manipulation.</title>
        <authorList>
            <person name="de Bekker C."/>
            <person name="Ohm R.A."/>
            <person name="Loreto R.G."/>
            <person name="Sebastian A."/>
            <person name="Albert I."/>
            <person name="Merrow M."/>
            <person name="Brachmann A."/>
            <person name="Hughes D.P."/>
        </authorList>
    </citation>
    <scope>NUCLEOTIDE SEQUENCE [LARGE SCALE GENOMIC DNA]</scope>
    <source>
        <strain evidence="9 10">SC16a</strain>
    </source>
</reference>
<dbReference type="Pfam" id="PF00046">
    <property type="entry name" value="Homeodomain"/>
    <property type="match status" value="1"/>
</dbReference>
<dbReference type="EMBL" id="LAZP02001203">
    <property type="protein sequence ID" value="PFH55097.1"/>
    <property type="molecule type" value="Genomic_DNA"/>
</dbReference>
<feature type="DNA-binding region" description="Homeobox" evidence="5">
    <location>
        <begin position="42"/>
        <end position="101"/>
    </location>
</feature>
<feature type="domain" description="Homeobox" evidence="8">
    <location>
        <begin position="40"/>
        <end position="100"/>
    </location>
</feature>
<dbReference type="InterPro" id="IPR017970">
    <property type="entry name" value="Homeobox_CS"/>
</dbReference>
<name>A0A2A9P2B4_OPHUN</name>
<evidence type="ECO:0000313" key="9">
    <source>
        <dbReference type="EMBL" id="PFH55097.1"/>
    </source>
</evidence>
<feature type="compositionally biased region" description="Basic and acidic residues" evidence="7">
    <location>
        <begin position="361"/>
        <end position="373"/>
    </location>
</feature>
<dbReference type="OrthoDB" id="6159439at2759"/>
<proteinExistence type="predicted"/>
<feature type="region of interest" description="Disordered" evidence="7">
    <location>
        <begin position="193"/>
        <end position="230"/>
    </location>
</feature>
<evidence type="ECO:0000313" key="10">
    <source>
        <dbReference type="Proteomes" id="UP000037136"/>
    </source>
</evidence>
<reference evidence="9 10" key="2">
    <citation type="journal article" date="2017" name="Sci. Rep.">
        <title>Ant-infecting Ophiocordyceps genomes reveal a high diversity of potential behavioral manipulation genes and a possible major role for enterotoxins.</title>
        <authorList>
            <person name="de Bekker C."/>
            <person name="Ohm R.A."/>
            <person name="Evans H.C."/>
            <person name="Brachmann A."/>
            <person name="Hughes D.P."/>
        </authorList>
    </citation>
    <scope>NUCLEOTIDE SEQUENCE [LARGE SCALE GENOMIC DNA]</scope>
    <source>
        <strain evidence="9 10">SC16a</strain>
    </source>
</reference>
<feature type="region of interest" description="Disordered" evidence="7">
    <location>
        <begin position="331"/>
        <end position="455"/>
    </location>
</feature>
<dbReference type="GO" id="GO:0005634">
    <property type="term" value="C:nucleus"/>
    <property type="evidence" value="ECO:0007669"/>
    <property type="project" value="UniProtKB-SubCell"/>
</dbReference>
<keyword evidence="4 5" id="KW-0539">Nucleus</keyword>
<dbReference type="Gene3D" id="1.10.10.60">
    <property type="entry name" value="Homeodomain-like"/>
    <property type="match status" value="1"/>
</dbReference>
<dbReference type="CDD" id="cd00086">
    <property type="entry name" value="homeodomain"/>
    <property type="match status" value="1"/>
</dbReference>
<dbReference type="PROSITE" id="PS00027">
    <property type="entry name" value="HOMEOBOX_1"/>
    <property type="match status" value="1"/>
</dbReference>
<dbReference type="InterPro" id="IPR009057">
    <property type="entry name" value="Homeodomain-like_sf"/>
</dbReference>
<feature type="compositionally biased region" description="Basic and acidic residues" evidence="7">
    <location>
        <begin position="155"/>
        <end position="170"/>
    </location>
</feature>
<keyword evidence="10" id="KW-1185">Reference proteome</keyword>
<protein>
    <recommendedName>
        <fullName evidence="8">Homeobox domain-containing protein</fullName>
    </recommendedName>
</protein>
<gene>
    <name evidence="9" type="ORF">XA68_10752</name>
</gene>
<evidence type="ECO:0000256" key="7">
    <source>
        <dbReference type="SAM" id="MobiDB-lite"/>
    </source>
</evidence>
<dbReference type="Proteomes" id="UP000037136">
    <property type="component" value="Unassembled WGS sequence"/>
</dbReference>